<keyword evidence="4" id="KW-1133">Transmembrane helix</keyword>
<reference evidence="7" key="1">
    <citation type="submission" date="2016-02" db="EMBL/GenBank/DDBJ databases">
        <title>Draft genome sequence of Microdochium bolleyi, a fungal endophyte of beachgrass.</title>
        <authorList>
            <consortium name="DOE Joint Genome Institute"/>
            <person name="David A.S."/>
            <person name="May G."/>
            <person name="Haridas S."/>
            <person name="Lim J."/>
            <person name="Wang M."/>
            <person name="Labutti K."/>
            <person name="Lipzen A."/>
            <person name="Barry K."/>
            <person name="Grigoriev I.V."/>
        </authorList>
    </citation>
    <scope>NUCLEOTIDE SEQUENCE [LARGE SCALE GENOMIC DNA]</scope>
    <source>
        <strain evidence="7">J235TASD1</strain>
    </source>
</reference>
<feature type="compositionally biased region" description="Polar residues" evidence="3">
    <location>
        <begin position="153"/>
        <end position="174"/>
    </location>
</feature>
<dbReference type="PROSITE" id="PS00463">
    <property type="entry name" value="ZN2_CY6_FUNGAL_1"/>
    <property type="match status" value="1"/>
</dbReference>
<protein>
    <recommendedName>
        <fullName evidence="5">Zn(2)-C6 fungal-type domain-containing protein</fullName>
    </recommendedName>
</protein>
<feature type="region of interest" description="Disordered" evidence="3">
    <location>
        <begin position="101"/>
        <end position="195"/>
    </location>
</feature>
<dbReference type="GO" id="GO:0000981">
    <property type="term" value="F:DNA-binding transcription factor activity, RNA polymerase II-specific"/>
    <property type="evidence" value="ECO:0007669"/>
    <property type="project" value="InterPro"/>
</dbReference>
<dbReference type="Pfam" id="PF00172">
    <property type="entry name" value="Zn_clus"/>
    <property type="match status" value="1"/>
</dbReference>
<evidence type="ECO:0000256" key="1">
    <source>
        <dbReference type="ARBA" id="ARBA00022723"/>
    </source>
</evidence>
<dbReference type="SMART" id="SM00066">
    <property type="entry name" value="GAL4"/>
    <property type="match status" value="1"/>
</dbReference>
<dbReference type="GO" id="GO:0008270">
    <property type="term" value="F:zinc ion binding"/>
    <property type="evidence" value="ECO:0007669"/>
    <property type="project" value="InterPro"/>
</dbReference>
<feature type="compositionally biased region" description="Low complexity" evidence="3">
    <location>
        <begin position="787"/>
        <end position="808"/>
    </location>
</feature>
<feature type="transmembrane region" description="Helical" evidence="4">
    <location>
        <begin position="636"/>
        <end position="657"/>
    </location>
</feature>
<evidence type="ECO:0000256" key="3">
    <source>
        <dbReference type="SAM" id="MobiDB-lite"/>
    </source>
</evidence>
<evidence type="ECO:0000256" key="4">
    <source>
        <dbReference type="SAM" id="Phobius"/>
    </source>
</evidence>
<name>A0A136J4E7_9PEZI</name>
<dbReference type="STRING" id="196109.A0A136J4E7"/>
<dbReference type="SMART" id="SM00906">
    <property type="entry name" value="Fungal_trans"/>
    <property type="match status" value="1"/>
</dbReference>
<dbReference type="InterPro" id="IPR001138">
    <property type="entry name" value="Zn2Cys6_DnaBD"/>
</dbReference>
<evidence type="ECO:0000313" key="7">
    <source>
        <dbReference type="Proteomes" id="UP000070501"/>
    </source>
</evidence>
<dbReference type="GO" id="GO:0006351">
    <property type="term" value="P:DNA-templated transcription"/>
    <property type="evidence" value="ECO:0007669"/>
    <property type="project" value="InterPro"/>
</dbReference>
<evidence type="ECO:0000259" key="5">
    <source>
        <dbReference type="PROSITE" id="PS50048"/>
    </source>
</evidence>
<evidence type="ECO:0000313" key="6">
    <source>
        <dbReference type="EMBL" id="KXJ91984.1"/>
    </source>
</evidence>
<dbReference type="GO" id="GO:0003677">
    <property type="term" value="F:DNA binding"/>
    <property type="evidence" value="ECO:0007669"/>
    <property type="project" value="InterPro"/>
</dbReference>
<dbReference type="CDD" id="cd00067">
    <property type="entry name" value="GAL4"/>
    <property type="match status" value="1"/>
</dbReference>
<keyword evidence="7" id="KW-1185">Reference proteome</keyword>
<dbReference type="EMBL" id="KQ964249">
    <property type="protein sequence ID" value="KXJ91984.1"/>
    <property type="molecule type" value="Genomic_DNA"/>
</dbReference>
<dbReference type="AlphaFoldDB" id="A0A136J4E7"/>
<dbReference type="InterPro" id="IPR036864">
    <property type="entry name" value="Zn2-C6_fun-type_DNA-bd_sf"/>
</dbReference>
<dbReference type="PROSITE" id="PS50048">
    <property type="entry name" value="ZN2_CY6_FUNGAL_2"/>
    <property type="match status" value="1"/>
</dbReference>
<dbReference type="InterPro" id="IPR007219">
    <property type="entry name" value="XnlR_reg_dom"/>
</dbReference>
<organism evidence="6 7">
    <name type="scientific">Microdochium bolleyi</name>
    <dbReference type="NCBI Taxonomy" id="196109"/>
    <lineage>
        <taxon>Eukaryota</taxon>
        <taxon>Fungi</taxon>
        <taxon>Dikarya</taxon>
        <taxon>Ascomycota</taxon>
        <taxon>Pezizomycotina</taxon>
        <taxon>Sordariomycetes</taxon>
        <taxon>Xylariomycetidae</taxon>
        <taxon>Xylariales</taxon>
        <taxon>Microdochiaceae</taxon>
        <taxon>Microdochium</taxon>
    </lineage>
</organism>
<evidence type="ECO:0000256" key="2">
    <source>
        <dbReference type="ARBA" id="ARBA00023242"/>
    </source>
</evidence>
<dbReference type="InterPro" id="IPR050987">
    <property type="entry name" value="AtrR-like"/>
</dbReference>
<accession>A0A136J4E7</accession>
<proteinExistence type="predicted"/>
<dbReference type="Gene3D" id="4.10.240.10">
    <property type="entry name" value="Zn(2)-C6 fungal-type DNA-binding domain"/>
    <property type="match status" value="1"/>
</dbReference>
<dbReference type="SUPFAM" id="SSF57701">
    <property type="entry name" value="Zn2/Cys6 DNA-binding domain"/>
    <property type="match status" value="1"/>
</dbReference>
<keyword evidence="4" id="KW-0472">Membrane</keyword>
<dbReference type="PANTHER" id="PTHR46910">
    <property type="entry name" value="TRANSCRIPTION FACTOR PDR1"/>
    <property type="match status" value="1"/>
</dbReference>
<dbReference type="OrthoDB" id="103819at2759"/>
<feature type="region of interest" description="Disordered" evidence="3">
    <location>
        <begin position="773"/>
        <end position="809"/>
    </location>
</feature>
<dbReference type="PANTHER" id="PTHR46910:SF5">
    <property type="entry name" value="ZN(II)2CYS6 TRANSCRIPTION FACTOR (EUROFUNG)"/>
    <property type="match status" value="1"/>
</dbReference>
<dbReference type="Proteomes" id="UP000070501">
    <property type="component" value="Unassembled WGS sequence"/>
</dbReference>
<keyword evidence="4" id="KW-0812">Transmembrane</keyword>
<dbReference type="Pfam" id="PF04082">
    <property type="entry name" value="Fungal_trans"/>
    <property type="match status" value="1"/>
</dbReference>
<keyword evidence="2" id="KW-0539">Nucleus</keyword>
<feature type="region of interest" description="Disordered" evidence="3">
    <location>
        <begin position="1"/>
        <end position="26"/>
    </location>
</feature>
<dbReference type="CDD" id="cd12148">
    <property type="entry name" value="fungal_TF_MHR"/>
    <property type="match status" value="1"/>
</dbReference>
<feature type="domain" description="Zn(2)-C6 fungal-type" evidence="5">
    <location>
        <begin position="31"/>
        <end position="60"/>
    </location>
</feature>
<dbReference type="InParanoid" id="A0A136J4E7"/>
<gene>
    <name evidence="6" type="ORF">Micbo1qcDRAFT_162057</name>
</gene>
<sequence>MDDYNGHDDDLDDSGMPDSSMLPDQGQARRACDLCRMRKVACDREEPCSTCVRGSARCTYTAHQAVRPRRQRVLISEQYERKIDRIEDRLSQVINLLQTMNMNPAPRTPAQQKDVLPERSRAASQQDSAPVLKSAPLPTEMRNRPRNLEPGTAKTTAANTPAQSSGTSARSTSMGAAVAINDPDAPDPTFEGESSLSAHAGFASRFVEKAVQSTRGSNLGGEIDETLGALRQLVGAQAQYTLPSVEYPNARPSDDRKDRPMPPVQLVMSCLAIARNRIDIEAAWLSGFMTFDRFMQLTVDVYFAAGVTDAQYLTVNIGLYWLFMSLVAMAPDEPWPGVPDDQLSDACVLCRENIETCLSELPYHLPNTLDYVIALMFAGSHALEMSRPSLAWTLLTSAIHICQNLGFHRASVLENDRPALRTLKYRTFWGLYVLEKCLSLRLGRASLLQDCDISLPRPDNLQGTGGVWEDEGPWTIFMGYCCVTASIQGRVYTQLYSPAALAEEDGVRAVRARGLADEIAQLSATQPRSRARELIRKHLSDELLTADSPHNFQGRPLDMVKESIDATFVTLDYLLDCFHLQELCVLTLIHRAVPVLKGSASVFTQECIDTARLCLAMHQKILASIPPTNMNLIDMYFSWTILAVPFAPFIVVFCHIIESSTRNTTYQEDLKRLEDFATSLDIGGRLSGATGRLQKLCQVLYNVARKYTELKATSTQVRSQREFDTYIHALGLFGGMPTATTAQLSGFASGAQPPLSGTGDIGPDMGIHAIAQQSGGPFPSPIHQMDQQQQQFHPTGPQSEQQPQQQQQGAMLGDWFYGGQHMLGILEQGEFDFEL</sequence>
<keyword evidence="1" id="KW-0479">Metal-binding</keyword>